<sequence>MQSNRLRLSNMAEDLPSFKSPVEVLCDDTLALVLSFADVVSSVRFSVCSKVIRDRIYPSTGTHDLPGDATGTEGDAKDPKSVCDHCNLDTMHSSVNNSNATFERLWRDVYFRHNFSPPDEPANNNTVRGTPLADNGTRCSKVNYLSECYKRRALFKNLFGRRKSKRAISCFSLPNRYFHFLPIVPTDRNNIEEWIDDPPPVEFSCESYALTSPGTSGEIVLMDPFDGSISVYDSVLDNAVASDEAMIVKAMIDATSAIISRREANENSEEENSISSLDDAGEAIDERVYRNHNIAEFRTLPSQVLFGVEDYFDVDLSAYFAPIRSNWNQEGLNANYDQVLDDDDDEIVIDWLGIDTHTIIDDDNFISGTLIGAARILISDTDPLEMEKTCVEILGWRRKSEDIELGKGYDDKFICRLHGAPYYLDVCARHKKIYACYPKGDSPFESGTGNEEEESTMSDRESQSVHYEDDFGDDTTADWNGLPINQTNTIVRYPFLSVTGGTAEQNEDVRTAVSYFPSPESCFKCKHPVSCFSVDPSGNRLAAGTIKGTVEIWDVSVNSYKPVRLQTLDIEKAFSDMGRSISSTGREDFDTVESSDFTENVYHSDDTPSSLLATSASFPSLHQMTQHNYLGVNTNCRQEEGNERESSEGADENQRIFLDYLPADFVERDSSVVDETNDDLSTPSERGGNESHTSVIPLHPNSSGKVENIYIPRHCPIGQCGLVTSQHNREHGTVLLLWQNQFLNERSNVSSSSDLQLSAIINVPLSAQHKPQVSFDGRRLVVFGQDHIGLIILIYHVLSTREDQDSFATTKSFSAQKGSHGDDSGGVTNLGVEQRVKFVNRIRQVGLGGLEYYDSMFMTCNERFIVVNTKTGNLVGGSCHCAATEGLFIIDLEEHA</sequence>
<dbReference type="EMBL" id="HBGV01006308">
    <property type="protein sequence ID" value="CAD9481944.1"/>
    <property type="molecule type" value="Transcribed_RNA"/>
</dbReference>
<organism evidence="3">
    <name type="scientific">Helicotheca tamesis</name>
    <dbReference type="NCBI Taxonomy" id="374047"/>
    <lineage>
        <taxon>Eukaryota</taxon>
        <taxon>Sar</taxon>
        <taxon>Stramenopiles</taxon>
        <taxon>Ochrophyta</taxon>
        <taxon>Bacillariophyta</taxon>
        <taxon>Mediophyceae</taxon>
        <taxon>Lithodesmiophycidae</taxon>
        <taxon>Lithodesmiales</taxon>
        <taxon>Lithodesmiaceae</taxon>
        <taxon>Helicotheca</taxon>
    </lineage>
</organism>
<dbReference type="PROSITE" id="PS50082">
    <property type="entry name" value="WD_REPEATS_2"/>
    <property type="match status" value="1"/>
</dbReference>
<keyword evidence="1" id="KW-0853">WD repeat</keyword>
<gene>
    <name evidence="3" type="ORF">HTAM1171_LOCUS3839</name>
</gene>
<feature type="compositionally biased region" description="Polar residues" evidence="2">
    <location>
        <begin position="679"/>
        <end position="701"/>
    </location>
</feature>
<dbReference type="InterPro" id="IPR001680">
    <property type="entry name" value="WD40_rpt"/>
</dbReference>
<evidence type="ECO:0000256" key="2">
    <source>
        <dbReference type="SAM" id="MobiDB-lite"/>
    </source>
</evidence>
<dbReference type="SUPFAM" id="SSF50978">
    <property type="entry name" value="WD40 repeat-like"/>
    <property type="match status" value="1"/>
</dbReference>
<evidence type="ECO:0000313" key="3">
    <source>
        <dbReference type="EMBL" id="CAD9481944.1"/>
    </source>
</evidence>
<evidence type="ECO:0000256" key="1">
    <source>
        <dbReference type="PROSITE-ProRule" id="PRU00221"/>
    </source>
</evidence>
<dbReference type="InterPro" id="IPR036322">
    <property type="entry name" value="WD40_repeat_dom_sf"/>
</dbReference>
<feature type="region of interest" description="Disordered" evidence="2">
    <location>
        <begin position="668"/>
        <end position="701"/>
    </location>
</feature>
<protein>
    <submittedName>
        <fullName evidence="3">Uncharacterized protein</fullName>
    </submittedName>
</protein>
<feature type="repeat" description="WD" evidence="1">
    <location>
        <begin position="529"/>
        <end position="556"/>
    </location>
</feature>
<dbReference type="AlphaFoldDB" id="A0A7S2MG86"/>
<name>A0A7S2MG86_9STRA</name>
<accession>A0A7S2MG86</accession>
<proteinExistence type="predicted"/>
<reference evidence="3" key="1">
    <citation type="submission" date="2021-01" db="EMBL/GenBank/DDBJ databases">
        <authorList>
            <person name="Corre E."/>
            <person name="Pelletier E."/>
            <person name="Niang G."/>
            <person name="Scheremetjew M."/>
            <person name="Finn R."/>
            <person name="Kale V."/>
            <person name="Holt S."/>
            <person name="Cochrane G."/>
            <person name="Meng A."/>
            <person name="Brown T."/>
            <person name="Cohen L."/>
        </authorList>
    </citation>
    <scope>NUCLEOTIDE SEQUENCE</scope>
    <source>
        <strain evidence="3">CCMP826</strain>
    </source>
</reference>
<feature type="region of interest" description="Disordered" evidence="2">
    <location>
        <begin position="444"/>
        <end position="463"/>
    </location>
</feature>